<keyword evidence="6" id="KW-1185">Reference proteome</keyword>
<organism evidence="5 6">
    <name type="scientific">Promicromonospora alba</name>
    <dbReference type="NCBI Taxonomy" id="1616110"/>
    <lineage>
        <taxon>Bacteria</taxon>
        <taxon>Bacillati</taxon>
        <taxon>Actinomycetota</taxon>
        <taxon>Actinomycetes</taxon>
        <taxon>Micrococcales</taxon>
        <taxon>Promicromonosporaceae</taxon>
        <taxon>Promicromonospora</taxon>
    </lineage>
</organism>
<dbReference type="Proteomes" id="UP001596011">
    <property type="component" value="Unassembled WGS sequence"/>
</dbReference>
<evidence type="ECO:0000256" key="2">
    <source>
        <dbReference type="ARBA" id="ARBA00023002"/>
    </source>
</evidence>
<dbReference type="EMBL" id="JBHSFI010000002">
    <property type="protein sequence ID" value="MFC4627586.1"/>
    <property type="molecule type" value="Genomic_DNA"/>
</dbReference>
<comment type="similarity">
    <text evidence="1 3">Belongs to the short-chain dehydrogenases/reductases (SDR) family.</text>
</comment>
<dbReference type="InterPro" id="IPR020904">
    <property type="entry name" value="Sc_DH/Rdtase_CS"/>
</dbReference>
<comment type="caution">
    <text evidence="5">The sequence shown here is derived from an EMBL/GenBank/DDBJ whole genome shotgun (WGS) entry which is preliminary data.</text>
</comment>
<dbReference type="RefSeq" id="WP_377132870.1">
    <property type="nucleotide sequence ID" value="NZ_JBHSFI010000002.1"/>
</dbReference>
<dbReference type="PROSITE" id="PS00061">
    <property type="entry name" value="ADH_SHORT"/>
    <property type="match status" value="1"/>
</dbReference>
<dbReference type="PRINTS" id="PR00081">
    <property type="entry name" value="GDHRDH"/>
</dbReference>
<dbReference type="SMART" id="SM00822">
    <property type="entry name" value="PKS_KR"/>
    <property type="match status" value="1"/>
</dbReference>
<keyword evidence="2" id="KW-0560">Oxidoreductase</keyword>
<dbReference type="PANTHER" id="PTHR43976">
    <property type="entry name" value="SHORT CHAIN DEHYDROGENASE"/>
    <property type="match status" value="1"/>
</dbReference>
<dbReference type="SUPFAM" id="SSF51735">
    <property type="entry name" value="NAD(P)-binding Rossmann-fold domains"/>
    <property type="match status" value="1"/>
</dbReference>
<dbReference type="InterPro" id="IPR002347">
    <property type="entry name" value="SDR_fam"/>
</dbReference>
<evidence type="ECO:0000313" key="6">
    <source>
        <dbReference type="Proteomes" id="UP001596011"/>
    </source>
</evidence>
<evidence type="ECO:0000256" key="3">
    <source>
        <dbReference type="RuleBase" id="RU000363"/>
    </source>
</evidence>
<dbReference type="PANTHER" id="PTHR43976:SF16">
    <property type="entry name" value="SHORT-CHAIN DEHYDROGENASE_REDUCTASE FAMILY PROTEIN"/>
    <property type="match status" value="1"/>
</dbReference>
<name>A0ABV9HEP1_9MICO</name>
<evidence type="ECO:0000256" key="1">
    <source>
        <dbReference type="ARBA" id="ARBA00006484"/>
    </source>
</evidence>
<accession>A0ABV9HEP1</accession>
<dbReference type="Pfam" id="PF00106">
    <property type="entry name" value="adh_short"/>
    <property type="match status" value="1"/>
</dbReference>
<feature type="domain" description="Ketoreductase" evidence="4">
    <location>
        <begin position="9"/>
        <end position="186"/>
    </location>
</feature>
<dbReference type="PRINTS" id="PR00080">
    <property type="entry name" value="SDRFAMILY"/>
</dbReference>
<dbReference type="Gene3D" id="3.40.50.720">
    <property type="entry name" value="NAD(P)-binding Rossmann-like Domain"/>
    <property type="match status" value="1"/>
</dbReference>
<proteinExistence type="inferred from homology"/>
<dbReference type="InterPro" id="IPR051911">
    <property type="entry name" value="SDR_oxidoreductase"/>
</dbReference>
<gene>
    <name evidence="5" type="ORF">ACFO6V_05020</name>
</gene>
<evidence type="ECO:0000313" key="5">
    <source>
        <dbReference type="EMBL" id="MFC4627586.1"/>
    </source>
</evidence>
<reference evidence="6" key="1">
    <citation type="journal article" date="2019" name="Int. J. Syst. Evol. Microbiol.">
        <title>The Global Catalogue of Microorganisms (GCM) 10K type strain sequencing project: providing services to taxonomists for standard genome sequencing and annotation.</title>
        <authorList>
            <consortium name="The Broad Institute Genomics Platform"/>
            <consortium name="The Broad Institute Genome Sequencing Center for Infectious Disease"/>
            <person name="Wu L."/>
            <person name="Ma J."/>
        </authorList>
    </citation>
    <scope>NUCLEOTIDE SEQUENCE [LARGE SCALE GENOMIC DNA]</scope>
    <source>
        <strain evidence="6">CCUG 42722</strain>
    </source>
</reference>
<dbReference type="CDD" id="cd05374">
    <property type="entry name" value="17beta-HSD-like_SDR_c"/>
    <property type="match status" value="1"/>
</dbReference>
<evidence type="ECO:0000259" key="4">
    <source>
        <dbReference type="SMART" id="SM00822"/>
    </source>
</evidence>
<dbReference type="InterPro" id="IPR057326">
    <property type="entry name" value="KR_dom"/>
</dbReference>
<dbReference type="InterPro" id="IPR036291">
    <property type="entry name" value="NAD(P)-bd_dom_sf"/>
</dbReference>
<sequence>MTYPTDRPATWFVTGASRGLGLELVRQLLGRGDNVAATTRSTERLTGALEGTDTSRLLPLAVDLADEAQVSRAVARTTERFGTLDVVVNNAGYGYLAAVEEVSDADARTMFDVQVFGVWNVLRAVLPGLRANRSGHVINVSSIVGLVPFPGWGLYGAGKFALEAISESLASEVADHGIRVNTVEPGYMRTDFLRPVSLGLPSSTSDAYPAVREMVEQHLDMPGTQLGDPAKAAAAIITVATTGDAPLHQLLGSDSVSLADARLQALADEFAAGRALATTTDIRTTDTAAV</sequence>
<protein>
    <submittedName>
        <fullName evidence="5">SDR family NAD(P)-dependent oxidoreductase</fullName>
    </submittedName>
</protein>